<comment type="cofactor">
    <cofactor evidence="5">
        <name>Ca(2+)</name>
        <dbReference type="ChEBI" id="CHEBI:29108"/>
    </cofactor>
    <text evidence="5">Binds 1 Ca(2+) ion per subunit.</text>
</comment>
<proteinExistence type="inferred from homology"/>
<dbReference type="Ensembl" id="ENSCPBT00000039653.1">
    <property type="protein sequence ID" value="ENSCPBP00000033786.1"/>
    <property type="gene ID" value="ENSCPBG00000023599.1"/>
</dbReference>
<keyword evidence="8" id="KW-0732">Signal</keyword>
<feature type="binding site" evidence="5">
    <location>
        <position position="49"/>
    </location>
    <ligand>
        <name>Ca(2+)</name>
        <dbReference type="ChEBI" id="CHEBI:29108"/>
    </ligand>
</feature>
<dbReference type="OMA" id="WVHDRCY"/>
<dbReference type="Pfam" id="PF00068">
    <property type="entry name" value="Phospholip_A2_1"/>
    <property type="match status" value="1"/>
</dbReference>
<dbReference type="GO" id="GO:0005543">
    <property type="term" value="F:phospholipid binding"/>
    <property type="evidence" value="ECO:0007669"/>
    <property type="project" value="TreeGrafter"/>
</dbReference>
<keyword evidence="8" id="KW-0378">Hydrolase</keyword>
<comment type="similarity">
    <text evidence="7">Belongs to the phospholipase A2 family.</text>
</comment>
<feature type="disulfide bond" evidence="6">
    <location>
        <begin position="79"/>
        <end position="102"/>
    </location>
</feature>
<dbReference type="SMART" id="SM00085">
    <property type="entry name" value="PA2c"/>
    <property type="match status" value="1"/>
</dbReference>
<dbReference type="SUPFAM" id="SSF48619">
    <property type="entry name" value="Phospholipase A2, PLA2"/>
    <property type="match status" value="1"/>
</dbReference>
<dbReference type="InterPro" id="IPR033113">
    <property type="entry name" value="PLA2_histidine"/>
</dbReference>
<evidence type="ECO:0000256" key="1">
    <source>
        <dbReference type="ARBA" id="ARBA00004613"/>
    </source>
</evidence>
<dbReference type="GO" id="GO:0050482">
    <property type="term" value="P:arachidonate secretion"/>
    <property type="evidence" value="ECO:0007669"/>
    <property type="project" value="InterPro"/>
</dbReference>
<dbReference type="GO" id="GO:0042130">
    <property type="term" value="P:negative regulation of T cell proliferation"/>
    <property type="evidence" value="ECO:0007669"/>
    <property type="project" value="TreeGrafter"/>
</dbReference>
<protein>
    <recommendedName>
        <fullName evidence="8">Phospholipase A2</fullName>
        <ecNumber evidence="8">3.1.1.4</ecNumber>
    </recommendedName>
</protein>
<feature type="disulfide bond" evidence="6">
    <location>
        <begin position="69"/>
        <end position="143"/>
    </location>
</feature>
<dbReference type="PROSITE" id="PS00118">
    <property type="entry name" value="PA2_HIS"/>
    <property type="match status" value="1"/>
</dbReference>
<feature type="disulfide bond" evidence="6">
    <location>
        <begin position="70"/>
        <end position="109"/>
    </location>
</feature>
<comment type="subcellular location">
    <subcellularLocation>
        <location evidence="1 8">Secreted</location>
    </subcellularLocation>
</comment>
<dbReference type="InterPro" id="IPR016090">
    <property type="entry name" value="PLA2-like_dom"/>
</dbReference>
<keyword evidence="2 8" id="KW-0964">Secreted</keyword>
<dbReference type="FunFam" id="1.20.90.10:FF:000001">
    <property type="entry name" value="Basic phospholipase A2 homolog"/>
    <property type="match status" value="1"/>
</dbReference>
<feature type="active site" evidence="4">
    <location>
        <position position="67"/>
    </location>
</feature>
<dbReference type="GO" id="GO:0005576">
    <property type="term" value="C:extracellular region"/>
    <property type="evidence" value="ECO:0007669"/>
    <property type="project" value="UniProtKB-SubCell"/>
</dbReference>
<evidence type="ECO:0000313" key="11">
    <source>
        <dbReference type="Proteomes" id="UP000694380"/>
    </source>
</evidence>
<keyword evidence="11" id="KW-1185">Reference proteome</keyword>
<feature type="disulfide bond" evidence="6">
    <location>
        <begin position="63"/>
        <end position="116"/>
    </location>
</feature>
<reference evidence="10" key="2">
    <citation type="submission" date="2025-08" db="UniProtKB">
        <authorList>
            <consortium name="Ensembl"/>
        </authorList>
    </citation>
    <scope>IDENTIFICATION</scope>
</reference>
<sequence length="143" mass="16658">MKMKNLLVFAVLFAYVMTQGSVVELLKMTEKVIRKNSWLLYLNYGCYCGWGGKGTPTDDTDKCCYLHDCCYGVLENQGCNAKIEEYTYSYRYGQLYCFESWCQWASCQCDSAFVLCLKKHLSSYDGNYLFYPDKHCENETPRC</sequence>
<keyword evidence="5 8" id="KW-0106">Calcium</keyword>
<dbReference type="PANTHER" id="PTHR11716">
    <property type="entry name" value="PHOSPHOLIPASE A2 FAMILY MEMBER"/>
    <property type="match status" value="1"/>
</dbReference>
<dbReference type="Proteomes" id="UP000694380">
    <property type="component" value="Chromosome 24"/>
</dbReference>
<feature type="domain" description="Phospholipase A2-like central" evidence="9">
    <location>
        <begin position="21"/>
        <end position="137"/>
    </location>
</feature>
<dbReference type="CDD" id="cd00125">
    <property type="entry name" value="PLA2c"/>
    <property type="match status" value="1"/>
</dbReference>
<evidence type="ECO:0000256" key="3">
    <source>
        <dbReference type="ARBA" id="ARBA00023157"/>
    </source>
</evidence>
<feature type="active site" evidence="4">
    <location>
        <position position="110"/>
    </location>
</feature>
<evidence type="ECO:0000256" key="5">
    <source>
        <dbReference type="PIRSR" id="PIRSR601211-2"/>
    </source>
</evidence>
<evidence type="ECO:0000256" key="7">
    <source>
        <dbReference type="RuleBase" id="RU003654"/>
    </source>
</evidence>
<dbReference type="GO" id="GO:0006644">
    <property type="term" value="P:phospholipid metabolic process"/>
    <property type="evidence" value="ECO:0007669"/>
    <property type="project" value="InterPro"/>
</dbReference>
<organism evidence="10 11">
    <name type="scientific">Chrysemys picta bellii</name>
    <name type="common">Western painted turtle</name>
    <name type="synonym">Emys bellii</name>
    <dbReference type="NCBI Taxonomy" id="8478"/>
    <lineage>
        <taxon>Eukaryota</taxon>
        <taxon>Metazoa</taxon>
        <taxon>Chordata</taxon>
        <taxon>Craniata</taxon>
        <taxon>Vertebrata</taxon>
        <taxon>Euteleostomi</taxon>
        <taxon>Archelosauria</taxon>
        <taxon>Testudinata</taxon>
        <taxon>Testudines</taxon>
        <taxon>Cryptodira</taxon>
        <taxon>Durocryptodira</taxon>
        <taxon>Testudinoidea</taxon>
        <taxon>Emydidae</taxon>
        <taxon>Chrysemys</taxon>
    </lineage>
</organism>
<dbReference type="GO" id="GO:0016042">
    <property type="term" value="P:lipid catabolic process"/>
    <property type="evidence" value="ECO:0007669"/>
    <property type="project" value="InterPro"/>
</dbReference>
<dbReference type="Gene3D" id="1.20.90.10">
    <property type="entry name" value="Phospholipase A2 domain"/>
    <property type="match status" value="1"/>
</dbReference>
<reference evidence="10" key="1">
    <citation type="journal article" date="2015" name="Genome Biol. Evol.">
        <title>Physical Mapping and Refinement of the Painted Turtle Genome (Chrysemys picta) Inform Amniote Genome Evolution and Challenge Turtle-Bird Chromosomal Conservation.</title>
        <authorList>
            <person name="Badenhorst D."/>
            <person name="Hillier L.W."/>
            <person name="Literman R."/>
            <person name="Montiel E.E."/>
            <person name="Radhakrishnan S."/>
            <person name="Shen Y."/>
            <person name="Minx P."/>
            <person name="Janes D.E."/>
            <person name="Warren W.C."/>
            <person name="Edwards S.V."/>
            <person name="Valenzuela N."/>
        </authorList>
    </citation>
    <scope>NUCLEOTIDE SEQUENCE [LARGE SCALE GENOMIC DNA]</scope>
</reference>
<dbReference type="GO" id="GO:0047498">
    <property type="term" value="F:calcium-dependent phospholipase A2 activity"/>
    <property type="evidence" value="ECO:0007669"/>
    <property type="project" value="TreeGrafter"/>
</dbReference>
<comment type="catalytic activity">
    <reaction evidence="8">
        <text>a 1,2-diacyl-sn-glycero-3-phosphocholine + H2O = a 1-acyl-sn-glycero-3-phosphocholine + a fatty acid + H(+)</text>
        <dbReference type="Rhea" id="RHEA:15801"/>
        <dbReference type="ChEBI" id="CHEBI:15377"/>
        <dbReference type="ChEBI" id="CHEBI:15378"/>
        <dbReference type="ChEBI" id="CHEBI:28868"/>
        <dbReference type="ChEBI" id="CHEBI:57643"/>
        <dbReference type="ChEBI" id="CHEBI:58168"/>
        <dbReference type="EC" id="3.1.1.4"/>
    </reaction>
</comment>
<dbReference type="InterPro" id="IPR001211">
    <property type="entry name" value="PLA2"/>
</dbReference>
<dbReference type="PANTHER" id="PTHR11716:SF9">
    <property type="entry name" value="PHOSPHOLIPASE A2, MEMBRANE ASSOCIATED"/>
    <property type="match status" value="1"/>
</dbReference>
<evidence type="ECO:0000259" key="9">
    <source>
        <dbReference type="SMART" id="SM00085"/>
    </source>
</evidence>
<dbReference type="PRINTS" id="PR00389">
    <property type="entry name" value="PHPHLIPASEA2"/>
</dbReference>
<keyword evidence="3 6" id="KW-1015">Disulfide bond</keyword>
<feature type="disulfide bond" evidence="6">
    <location>
        <begin position="46"/>
        <end position="136"/>
    </location>
</feature>
<feature type="signal peptide" evidence="8">
    <location>
        <begin position="1"/>
        <end position="18"/>
    </location>
</feature>
<evidence type="ECO:0000256" key="4">
    <source>
        <dbReference type="PIRSR" id="PIRSR601211-1"/>
    </source>
</evidence>
<accession>A0A8C3PD36</accession>
<dbReference type="InterPro" id="IPR036444">
    <property type="entry name" value="PLipase_A2_dom_sf"/>
</dbReference>
<name>A0A8C3PD36_CHRPI</name>
<evidence type="ECO:0000313" key="10">
    <source>
        <dbReference type="Ensembl" id="ENSCPBP00000033786.1"/>
    </source>
</evidence>
<dbReference type="GeneTree" id="ENSGT00940000155096"/>
<evidence type="ECO:0000256" key="8">
    <source>
        <dbReference type="RuleBase" id="RU361236"/>
    </source>
</evidence>
<dbReference type="GO" id="GO:0005509">
    <property type="term" value="F:calcium ion binding"/>
    <property type="evidence" value="ECO:0007669"/>
    <property type="project" value="InterPro"/>
</dbReference>
<feature type="binding site" evidence="5">
    <location>
        <position position="47"/>
    </location>
    <ligand>
        <name>Ca(2+)</name>
        <dbReference type="ChEBI" id="CHEBI:29108"/>
    </ligand>
</feature>
<dbReference type="AlphaFoldDB" id="A0A8C3PD36"/>
<evidence type="ECO:0000256" key="6">
    <source>
        <dbReference type="PIRSR" id="PIRSR601211-3"/>
    </source>
</evidence>
<reference evidence="10" key="3">
    <citation type="submission" date="2025-09" db="UniProtKB">
        <authorList>
            <consortium name="Ensembl"/>
        </authorList>
    </citation>
    <scope>IDENTIFICATION</scope>
</reference>
<dbReference type="EC" id="3.1.1.4" evidence="8"/>
<feature type="disulfide bond" evidence="6">
    <location>
        <begin position="48"/>
        <end position="64"/>
    </location>
</feature>
<feature type="binding site" evidence="5">
    <location>
        <position position="68"/>
    </location>
    <ligand>
        <name>Ca(2+)</name>
        <dbReference type="ChEBI" id="CHEBI:29108"/>
    </ligand>
</feature>
<feature type="disulfide bond" evidence="6">
    <location>
        <begin position="97"/>
        <end position="107"/>
    </location>
</feature>
<feature type="binding site" evidence="5">
    <location>
        <position position="51"/>
    </location>
    <ligand>
        <name>Ca(2+)</name>
        <dbReference type="ChEBI" id="CHEBI:29108"/>
    </ligand>
</feature>
<feature type="chain" id="PRO_5034334668" description="Phospholipase A2" evidence="8">
    <location>
        <begin position="19"/>
        <end position="143"/>
    </location>
</feature>
<keyword evidence="5" id="KW-0479">Metal-binding</keyword>
<keyword evidence="8" id="KW-0443">Lipid metabolism</keyword>
<evidence type="ECO:0000256" key="2">
    <source>
        <dbReference type="ARBA" id="ARBA00022525"/>
    </source>
</evidence>